<evidence type="ECO:0000313" key="2">
    <source>
        <dbReference type="Proteomes" id="UP001201163"/>
    </source>
</evidence>
<dbReference type="GO" id="GO:0070012">
    <property type="term" value="F:oligopeptidase activity"/>
    <property type="evidence" value="ECO:0007669"/>
    <property type="project" value="TreeGrafter"/>
</dbReference>
<accession>A0AAD4QC61</accession>
<proteinExistence type="predicted"/>
<comment type="caution">
    <text evidence="1">The sequence shown here is derived from an EMBL/GenBank/DDBJ whole genome shotgun (WGS) entry which is preliminary data.</text>
</comment>
<dbReference type="PANTHER" id="PTHR42881">
    <property type="entry name" value="PROLYL ENDOPEPTIDASE"/>
    <property type="match status" value="1"/>
</dbReference>
<keyword evidence="2" id="KW-1185">Reference proteome</keyword>
<dbReference type="PANTHER" id="PTHR42881:SF2">
    <property type="entry name" value="PROLYL ENDOPEPTIDASE"/>
    <property type="match status" value="1"/>
</dbReference>
<sequence length="61" mass="6471">MVAQTAVCLLVSACVNRAPEGLLGAAIAEVGVHDLLKFADFTIGRAWTSDYGDPHVPQEFV</sequence>
<dbReference type="EMBL" id="JAKELL010000004">
    <property type="protein sequence ID" value="KAH8999432.1"/>
    <property type="molecule type" value="Genomic_DNA"/>
</dbReference>
<name>A0AAD4QC61_9AGAM</name>
<gene>
    <name evidence="1" type="ORF">EDB92DRAFT_2111428</name>
</gene>
<organism evidence="1 2">
    <name type="scientific">Lactarius akahatsu</name>
    <dbReference type="NCBI Taxonomy" id="416441"/>
    <lineage>
        <taxon>Eukaryota</taxon>
        <taxon>Fungi</taxon>
        <taxon>Dikarya</taxon>
        <taxon>Basidiomycota</taxon>
        <taxon>Agaricomycotina</taxon>
        <taxon>Agaricomycetes</taxon>
        <taxon>Russulales</taxon>
        <taxon>Russulaceae</taxon>
        <taxon>Lactarius</taxon>
    </lineage>
</organism>
<dbReference type="InterPro" id="IPR029058">
    <property type="entry name" value="AB_hydrolase_fold"/>
</dbReference>
<reference evidence="1" key="1">
    <citation type="submission" date="2022-01" db="EMBL/GenBank/DDBJ databases">
        <title>Comparative genomics reveals a dynamic genome evolution in the ectomycorrhizal milk-cap (Lactarius) mushrooms.</title>
        <authorList>
            <consortium name="DOE Joint Genome Institute"/>
            <person name="Lebreton A."/>
            <person name="Tang N."/>
            <person name="Kuo A."/>
            <person name="LaButti K."/>
            <person name="Drula E."/>
            <person name="Barry K."/>
            <person name="Clum A."/>
            <person name="Lipzen A."/>
            <person name="Mousain D."/>
            <person name="Ng V."/>
            <person name="Wang R."/>
            <person name="Wang X."/>
            <person name="Dai Y."/>
            <person name="Henrissat B."/>
            <person name="Grigoriev I.V."/>
            <person name="Guerin-Laguette A."/>
            <person name="Yu F."/>
            <person name="Martin F.M."/>
        </authorList>
    </citation>
    <scope>NUCLEOTIDE SEQUENCE</scope>
    <source>
        <strain evidence="1">QP</strain>
    </source>
</reference>
<dbReference type="Proteomes" id="UP001201163">
    <property type="component" value="Unassembled WGS sequence"/>
</dbReference>
<protein>
    <submittedName>
        <fullName evidence="1">Uncharacterized protein</fullName>
    </submittedName>
</protein>
<dbReference type="AlphaFoldDB" id="A0AAD4QC61"/>
<dbReference type="Gene3D" id="3.40.50.1820">
    <property type="entry name" value="alpha/beta hydrolase"/>
    <property type="match status" value="1"/>
</dbReference>
<dbReference type="InterPro" id="IPR051167">
    <property type="entry name" value="Prolyl_oligopep/macrocyclase"/>
</dbReference>
<evidence type="ECO:0000313" key="1">
    <source>
        <dbReference type="EMBL" id="KAH8999432.1"/>
    </source>
</evidence>
<dbReference type="GO" id="GO:0005829">
    <property type="term" value="C:cytosol"/>
    <property type="evidence" value="ECO:0007669"/>
    <property type="project" value="TreeGrafter"/>
</dbReference>